<evidence type="ECO:0000313" key="1">
    <source>
        <dbReference type="EMBL" id="SDO17256.1"/>
    </source>
</evidence>
<gene>
    <name evidence="1" type="ORF">SAMN05192558_10274</name>
</gene>
<organism evidence="1 2">
    <name type="scientific">Actinokineospora alba</name>
    <dbReference type="NCBI Taxonomy" id="504798"/>
    <lineage>
        <taxon>Bacteria</taxon>
        <taxon>Bacillati</taxon>
        <taxon>Actinomycetota</taxon>
        <taxon>Actinomycetes</taxon>
        <taxon>Pseudonocardiales</taxon>
        <taxon>Pseudonocardiaceae</taxon>
        <taxon>Actinokineospora</taxon>
    </lineage>
</organism>
<sequence>MTEDSVMAMLRSAFQADALDVQVCFEVHAAGVVVHAHIDHGDLALYPGPTSDADAVIAAGPTLQSPLTLTGPPELLTWFTHLFHPQAHPTPLAA</sequence>
<dbReference type="EMBL" id="FNJB01000002">
    <property type="protein sequence ID" value="SDO17256.1"/>
    <property type="molecule type" value="Genomic_DNA"/>
</dbReference>
<dbReference type="Proteomes" id="UP000199651">
    <property type="component" value="Unassembled WGS sequence"/>
</dbReference>
<dbReference type="STRING" id="504798.SAMN05421871_101229"/>
<protein>
    <submittedName>
        <fullName evidence="1">Uncharacterized protein</fullName>
    </submittedName>
</protein>
<keyword evidence="2" id="KW-1185">Reference proteome</keyword>
<evidence type="ECO:0000313" key="2">
    <source>
        <dbReference type="Proteomes" id="UP000199651"/>
    </source>
</evidence>
<accession>A0A1H0HDH1</accession>
<dbReference type="RefSeq" id="WP_091370375.1">
    <property type="nucleotide sequence ID" value="NZ_FNDV01000001.1"/>
</dbReference>
<reference evidence="2" key="1">
    <citation type="submission" date="2016-10" db="EMBL/GenBank/DDBJ databases">
        <authorList>
            <person name="Varghese N."/>
            <person name="Submissions S."/>
        </authorList>
    </citation>
    <scope>NUCLEOTIDE SEQUENCE [LARGE SCALE GENOMIC DNA]</scope>
    <source>
        <strain evidence="2">IBRC-M 10655</strain>
    </source>
</reference>
<name>A0A1H0HDH1_9PSEU</name>
<proteinExistence type="predicted"/>
<dbReference type="AlphaFoldDB" id="A0A1H0HDH1"/>